<dbReference type="InterPro" id="IPR036365">
    <property type="entry name" value="PGBD-like_sf"/>
</dbReference>
<dbReference type="InterPro" id="IPR016047">
    <property type="entry name" value="M23ase_b-sheet_dom"/>
</dbReference>
<feature type="region of interest" description="Disordered" evidence="1">
    <location>
        <begin position="310"/>
        <end position="331"/>
    </location>
</feature>
<evidence type="ECO:0000256" key="1">
    <source>
        <dbReference type="SAM" id="MobiDB-lite"/>
    </source>
</evidence>
<dbReference type="Pfam" id="PF01551">
    <property type="entry name" value="Peptidase_M23"/>
    <property type="match status" value="1"/>
</dbReference>
<dbReference type="EMBL" id="AP012204">
    <property type="protein sequence ID" value="BAK34321.1"/>
    <property type="molecule type" value="Genomic_DNA"/>
</dbReference>
<dbReference type="InterPro" id="IPR050570">
    <property type="entry name" value="Cell_wall_metabolism_enzyme"/>
</dbReference>
<dbReference type="RefSeq" id="WP_013862204.1">
    <property type="nucleotide sequence ID" value="NC_015635.1"/>
</dbReference>
<evidence type="ECO:0000313" key="3">
    <source>
        <dbReference type="EMBL" id="BAK34321.1"/>
    </source>
</evidence>
<organism evidence="3 4">
    <name type="scientific">Microlunatus phosphovorus (strain ATCC 700054 / DSM 10555 / JCM 9379 / NBRC 101784 / NCIMB 13414 / VKM Ac-1990 / NM-1)</name>
    <dbReference type="NCBI Taxonomy" id="1032480"/>
    <lineage>
        <taxon>Bacteria</taxon>
        <taxon>Bacillati</taxon>
        <taxon>Actinomycetota</taxon>
        <taxon>Actinomycetes</taxon>
        <taxon>Propionibacteriales</taxon>
        <taxon>Propionibacteriaceae</taxon>
        <taxon>Microlunatus</taxon>
    </lineage>
</organism>
<accession>F5XPL3</accession>
<keyword evidence="4" id="KW-1185">Reference proteome</keyword>
<name>F5XPL3_MICPN</name>
<evidence type="ECO:0000259" key="2">
    <source>
        <dbReference type="Pfam" id="PF01551"/>
    </source>
</evidence>
<sequence>MTRATTYPGADLSHDRSSLSGITMPKIDKVLLHTTETSVWPGYADFAPQLTVNPVTSEIRQHMPLNRSASTLRDPSDTAVRENRDDVVQIEIVGFSDPKEEGSPYHVSAWGDQEYAFLGSILKWFTLEWGVPLPSTVGWVACPASYGSKAKQRLTSSQYDAYSGILSHQHAPGNDHGDPGNIDIARLLTAAGATPTVTLPPARSYPRSAAPYVISLPVADGEIGYAYGVKDSQYRAGYHTGQDYRAKQGAAWLAVAPGVIKRMTNDPKGYGNWLVLQADNGRDYVYCHGSKIIVSGGQRVVPGQKIGEVGATGNATGPHLHLEDRPRGGGYGEVRKPSWPSWDGRSYPGRVFVVGQSHPATILLGQRLQAWLGDDVYEVGPSAGFTETDEALMKRFQQKIGRSQDGWPGPQEWAILLTEPGTTVAVPSMAEPKPEKPAATAYYVDPKKVSTKLIGRTWTGEAVKLRDPGFAITTGVEIVLGSESNPSLPGARKWLKTAAGYFYALDYLTTEMPGNVENQRKIKIATWNPYKLNSLTNMKRGLKAIIDAGASVIGVQELSVDSKQDGLTRYAESLGWRASKKNSAVTVFYDPSVIVDSKESHVVVEQGGDYWQSGAGGHDTIHKILMMIDGTHKSGKKVALLNHHLVPTVESGGKFRADKPIRVSVYKRQIAEFCDQVSRRNGLVFGTSDWNVAWGTSAGNWVEQQLDKVGVTVCWDDAPDRTTHKSNRTIDWTTAKGATTKEVEVLDYYGSDHRPVVTTYVF</sequence>
<dbReference type="SUPFAM" id="SSF56219">
    <property type="entry name" value="DNase I-like"/>
    <property type="match status" value="1"/>
</dbReference>
<dbReference type="Gene3D" id="2.70.70.10">
    <property type="entry name" value="Glucose Permease (Domain IIA)"/>
    <property type="match status" value="1"/>
</dbReference>
<dbReference type="SUPFAM" id="SSF51261">
    <property type="entry name" value="Duplicated hybrid motif"/>
    <property type="match status" value="1"/>
</dbReference>
<dbReference type="KEGG" id="mph:MLP_13070"/>
<dbReference type="Gene3D" id="3.60.10.10">
    <property type="entry name" value="Endonuclease/exonuclease/phosphatase"/>
    <property type="match status" value="1"/>
</dbReference>
<dbReference type="STRING" id="1032480.MLP_13070"/>
<dbReference type="CDD" id="cd12797">
    <property type="entry name" value="M23_peptidase"/>
    <property type="match status" value="1"/>
</dbReference>
<dbReference type="Proteomes" id="UP000007947">
    <property type="component" value="Chromosome"/>
</dbReference>
<protein>
    <recommendedName>
        <fullName evidence="2">M23ase beta-sheet core domain-containing protein</fullName>
    </recommendedName>
</protein>
<gene>
    <name evidence="3" type="ordered locus">MLP_13070</name>
</gene>
<dbReference type="InterPro" id="IPR036691">
    <property type="entry name" value="Endo/exonu/phosph_ase_sf"/>
</dbReference>
<dbReference type="HOGENOM" id="CLU_365944_0_0_11"/>
<feature type="domain" description="M23ase beta-sheet core" evidence="2">
    <location>
        <begin position="238"/>
        <end position="325"/>
    </location>
</feature>
<dbReference type="AlphaFoldDB" id="F5XPL3"/>
<reference evidence="3 4" key="1">
    <citation type="submission" date="2011-05" db="EMBL/GenBank/DDBJ databases">
        <title>Whole genome sequence of Microlunatus phosphovorus NM-1.</title>
        <authorList>
            <person name="Hosoyama A."/>
            <person name="Sasaki K."/>
            <person name="Harada T."/>
            <person name="Igarashi R."/>
            <person name="Kawakoshi A."/>
            <person name="Sasagawa M."/>
            <person name="Fukada J."/>
            <person name="Nakamura S."/>
            <person name="Katano Y."/>
            <person name="Hanada S."/>
            <person name="Kamagata Y."/>
            <person name="Nakamura N."/>
            <person name="Yamazaki S."/>
            <person name="Fujita N."/>
        </authorList>
    </citation>
    <scope>NUCLEOTIDE SEQUENCE [LARGE SCALE GENOMIC DNA]</scope>
    <source>
        <strain evidence="4">ATCC 700054 / DSM 10555 / JCM 9379 / NBRC 101784 / NCIMB 13414 / VKM Ac-1990 / NM-1</strain>
    </source>
</reference>
<dbReference type="PANTHER" id="PTHR21666">
    <property type="entry name" value="PEPTIDASE-RELATED"/>
    <property type="match status" value="1"/>
</dbReference>
<evidence type="ECO:0000313" key="4">
    <source>
        <dbReference type="Proteomes" id="UP000007947"/>
    </source>
</evidence>
<dbReference type="InterPro" id="IPR011055">
    <property type="entry name" value="Dup_hybrid_motif"/>
</dbReference>
<dbReference type="eggNOG" id="COG3021">
    <property type="taxonomic scope" value="Bacteria"/>
</dbReference>
<dbReference type="eggNOG" id="COG0739">
    <property type="taxonomic scope" value="Bacteria"/>
</dbReference>
<dbReference type="PANTHER" id="PTHR21666:SF270">
    <property type="entry name" value="MUREIN HYDROLASE ACTIVATOR ENVC"/>
    <property type="match status" value="1"/>
</dbReference>
<dbReference type="GO" id="GO:0004222">
    <property type="term" value="F:metalloendopeptidase activity"/>
    <property type="evidence" value="ECO:0007669"/>
    <property type="project" value="TreeGrafter"/>
</dbReference>
<proteinExistence type="predicted"/>
<dbReference type="eggNOG" id="COG3409">
    <property type="taxonomic scope" value="Bacteria"/>
</dbReference>
<dbReference type="SUPFAM" id="SSF47090">
    <property type="entry name" value="PGBD-like"/>
    <property type="match status" value="1"/>
</dbReference>